<evidence type="ECO:0000259" key="7">
    <source>
        <dbReference type="SMART" id="SM01030"/>
    </source>
</evidence>
<feature type="compositionally biased region" description="Basic residues" evidence="6">
    <location>
        <begin position="1192"/>
        <end position="1207"/>
    </location>
</feature>
<accession>A0A9P4M1Y3</accession>
<dbReference type="Proteomes" id="UP000799776">
    <property type="component" value="Unassembled WGS sequence"/>
</dbReference>
<dbReference type="SUPFAM" id="SSF54001">
    <property type="entry name" value="Cysteine proteinases"/>
    <property type="match status" value="1"/>
</dbReference>
<dbReference type="EMBL" id="ML978711">
    <property type="protein sequence ID" value="KAF2091647.1"/>
    <property type="molecule type" value="Genomic_DNA"/>
</dbReference>
<name>A0A9P4M1Y3_9PEZI</name>
<dbReference type="GO" id="GO:0003684">
    <property type="term" value="F:damaged DNA binding"/>
    <property type="evidence" value="ECO:0007669"/>
    <property type="project" value="InterPro"/>
</dbReference>
<dbReference type="AlphaFoldDB" id="A0A9P4M1Y3"/>
<dbReference type="InterPro" id="IPR004583">
    <property type="entry name" value="DNA_repair_Rad4"/>
</dbReference>
<keyword evidence="11" id="KW-1185">Reference proteome</keyword>
<evidence type="ECO:0000256" key="4">
    <source>
        <dbReference type="ARBA" id="ARBA00023204"/>
    </source>
</evidence>
<feature type="compositionally biased region" description="Low complexity" evidence="6">
    <location>
        <begin position="1089"/>
        <end position="1098"/>
    </location>
</feature>
<feature type="region of interest" description="Disordered" evidence="6">
    <location>
        <begin position="392"/>
        <end position="497"/>
    </location>
</feature>
<dbReference type="InterPro" id="IPR042488">
    <property type="entry name" value="Rad4_BHD3_sf"/>
</dbReference>
<dbReference type="FunFam" id="3.30.70.2460:FF:000001">
    <property type="entry name" value="DNA repair protein Rad4 family"/>
    <property type="match status" value="1"/>
</dbReference>
<sequence length="1207" mass="133484">MPPYVPRKREPPASPARPPPAKRPKRTLFETVDAQSRPAAAAEDKAFLDALGEDSSDSALSDVDSDEFEDALPAGSKARPAAKQQDGSEDEDEDEDEMDWEDALPGHTEPVADAPDTEQQSVLRKTDPAIGDLVLTLGGDGGVAEPDERNYNRAIMGAKGPSKRDRQVRIVTHCMHVQWLLFHNLIRNGWVCDKEVQRILLDQLPDGVKIEVQRWRKDSGLPADERFRSGDKGKGSKGKGRAQGKENRQSVRNQRDWGGTAERTEEGVPNLSHGDPVLKLLKYLAAYWKKRFRITAPGLRKRGYFPSAQSLAGEIRAWKNTHNTPSKKSKKSTSNNNAELERFGEKINSIEEFREAARRCEGSRDVGAQLFTALVRGLGLEARMVASLQPTGFGWSKSEEANLNPAPKVKEDASNMDPIDVESDSNTERDSKPTSKDTKASSRTRKPAPKPEKPVKPSARKSTRSKGSKTKPIDLDSDSSVLSSVPSSPSVTDVTLARPSGKRYDTDLAFPIYWTEVLSPLSQTYVPVSPLVISTIATSPDLLAAFEPRGAAAEKAKQVIAYVVAYSGDGTAKDVTVRYLKKHIFPGKTKGLRLPAEKIPVLNRKGKVRKTEEYDWFKRVMSAYARDAKQRTKADEIEDEGDLVPQKAGKQKKQDEDGDKIPDTLQGFKNSADYVLERHLRREEAILPGSTPVSTFTAGKGDKAVPESVYRRADVVACKTAESWHKLGRQTKSGEQPLKRVAHRAVTLQRKREIAEAERESGEKALQGLYSHEQTEWIIPPPIEDGKIPRNGFGNIDVYVPSMVPKGAVHIPLRGTAKICRKLEIDYAEACTGFEFGNRMAVPILTGVVVAAENERVVKDAWRTEEKAKKEKEKNKRIAVALSMWKKFVTGLRIIQRVKREYGEEDEGTMEDEKNPFSRKKREGELQNTFRGFKSDDFELGGAARTDERELEDVGAGGFFPPGHHEEEIVPRKTVQEEDEDFGSGFIPEDDDKAMAHDNEGGGFIIGEDDDPPANSQPSNNQPVAFAPMSLQSAHMNMASKAEDQDKKPSDADIHGSDEEEDTQMPTPKLSSTPRASTRGRGRGRGRASKATTTTRSSRFSKLPRKPKVISDDEEEAVDKSPSEDLPSPSNHGDDSPASAPSDTEPDAPPKDTPRRAVPRRSAARKSATAVRSHYFDGESDNDEDEEEEVKKPKRGQARRGRRRGAS</sequence>
<feature type="compositionally biased region" description="Basic and acidic residues" evidence="6">
    <location>
        <begin position="221"/>
        <end position="234"/>
    </location>
</feature>
<feature type="compositionally biased region" description="Basic residues" evidence="6">
    <location>
        <begin position="1078"/>
        <end position="1088"/>
    </location>
</feature>
<dbReference type="GO" id="GO:0006298">
    <property type="term" value="P:mismatch repair"/>
    <property type="evidence" value="ECO:0007669"/>
    <property type="project" value="TreeGrafter"/>
</dbReference>
<feature type="compositionally biased region" description="Basic and acidic residues" evidence="6">
    <location>
        <begin position="1041"/>
        <end position="1057"/>
    </location>
</feature>
<feature type="region of interest" description="Disordered" evidence="6">
    <location>
        <begin position="318"/>
        <end position="340"/>
    </location>
</feature>
<evidence type="ECO:0000256" key="3">
    <source>
        <dbReference type="ARBA" id="ARBA00022763"/>
    </source>
</evidence>
<feature type="compositionally biased region" description="Acidic residues" evidence="6">
    <location>
        <begin position="977"/>
        <end position="992"/>
    </location>
</feature>
<dbReference type="PANTHER" id="PTHR12135">
    <property type="entry name" value="DNA REPAIR PROTEIN XP-C / RAD4"/>
    <property type="match status" value="1"/>
</dbReference>
<dbReference type="InterPro" id="IPR018325">
    <property type="entry name" value="Rad4/PNGase_transGLS-fold"/>
</dbReference>
<comment type="caution">
    <text evidence="10">The sequence shown here is derived from an EMBL/GenBank/DDBJ whole genome shotgun (WGS) entry which is preliminary data.</text>
</comment>
<dbReference type="SMART" id="SM01032">
    <property type="entry name" value="BHD_3"/>
    <property type="match status" value="1"/>
</dbReference>
<feature type="compositionally biased region" description="Low complexity" evidence="6">
    <location>
        <begin position="1013"/>
        <end position="1023"/>
    </location>
</feature>
<comment type="similarity">
    <text evidence="2">Belongs to the XPC family.</text>
</comment>
<comment type="subcellular location">
    <subcellularLocation>
        <location evidence="1">Nucleus</location>
    </subcellularLocation>
</comment>
<feature type="compositionally biased region" description="Basic and acidic residues" evidence="6">
    <location>
        <begin position="243"/>
        <end position="255"/>
    </location>
</feature>
<reference evidence="10" key="1">
    <citation type="journal article" date="2020" name="Stud. Mycol.">
        <title>101 Dothideomycetes genomes: a test case for predicting lifestyles and emergence of pathogens.</title>
        <authorList>
            <person name="Haridas S."/>
            <person name="Albert R."/>
            <person name="Binder M."/>
            <person name="Bloem J."/>
            <person name="Labutti K."/>
            <person name="Salamov A."/>
            <person name="Andreopoulos B."/>
            <person name="Baker S."/>
            <person name="Barry K."/>
            <person name="Bills G."/>
            <person name="Bluhm B."/>
            <person name="Cannon C."/>
            <person name="Castanera R."/>
            <person name="Culley D."/>
            <person name="Daum C."/>
            <person name="Ezra D."/>
            <person name="Gonzalez J."/>
            <person name="Henrissat B."/>
            <person name="Kuo A."/>
            <person name="Liang C."/>
            <person name="Lipzen A."/>
            <person name="Lutzoni F."/>
            <person name="Magnuson J."/>
            <person name="Mondo S."/>
            <person name="Nolan M."/>
            <person name="Ohm R."/>
            <person name="Pangilinan J."/>
            <person name="Park H.-J."/>
            <person name="Ramirez L."/>
            <person name="Alfaro M."/>
            <person name="Sun H."/>
            <person name="Tritt A."/>
            <person name="Yoshinaga Y."/>
            <person name="Zwiers L.-H."/>
            <person name="Turgeon B."/>
            <person name="Goodwin S."/>
            <person name="Spatafora J."/>
            <person name="Crous P."/>
            <person name="Grigoriev I."/>
        </authorList>
    </citation>
    <scope>NUCLEOTIDE SEQUENCE</scope>
    <source>
        <strain evidence="10">CBS 121410</strain>
    </source>
</reference>
<dbReference type="GO" id="GO:0006289">
    <property type="term" value="P:nucleotide-excision repair"/>
    <property type="evidence" value="ECO:0007669"/>
    <property type="project" value="InterPro"/>
</dbReference>
<dbReference type="GO" id="GO:0000111">
    <property type="term" value="C:nucleotide-excision repair factor 2 complex"/>
    <property type="evidence" value="ECO:0007669"/>
    <property type="project" value="TreeGrafter"/>
</dbReference>
<feature type="compositionally biased region" description="Basic and acidic residues" evidence="6">
    <location>
        <begin position="963"/>
        <end position="976"/>
    </location>
</feature>
<evidence type="ECO:0000256" key="5">
    <source>
        <dbReference type="ARBA" id="ARBA00023242"/>
    </source>
</evidence>
<dbReference type="SMART" id="SM01030">
    <property type="entry name" value="BHD_1"/>
    <property type="match status" value="1"/>
</dbReference>
<evidence type="ECO:0000256" key="1">
    <source>
        <dbReference type="ARBA" id="ARBA00004123"/>
    </source>
</evidence>
<evidence type="ECO:0000313" key="11">
    <source>
        <dbReference type="Proteomes" id="UP000799776"/>
    </source>
</evidence>
<feature type="region of interest" description="Disordered" evidence="6">
    <location>
        <begin position="1"/>
        <end position="122"/>
    </location>
</feature>
<keyword evidence="4" id="KW-0234">DNA repair</keyword>
<feature type="domain" description="Rad4 beta-hairpin" evidence="7">
    <location>
        <begin position="657"/>
        <end position="716"/>
    </location>
</feature>
<feature type="domain" description="Rad4 beta-hairpin" evidence="9">
    <location>
        <begin position="788"/>
        <end position="862"/>
    </location>
</feature>
<dbReference type="Gene3D" id="3.30.70.2460">
    <property type="entry name" value="Rad4, beta-hairpin domain BHD3"/>
    <property type="match status" value="1"/>
</dbReference>
<evidence type="ECO:0000256" key="6">
    <source>
        <dbReference type="SAM" id="MobiDB-lite"/>
    </source>
</evidence>
<feature type="compositionally biased region" description="Basic and acidic residues" evidence="6">
    <location>
        <begin position="426"/>
        <end position="440"/>
    </location>
</feature>
<gene>
    <name evidence="10" type="ORF">K490DRAFT_61080</name>
</gene>
<organism evidence="10 11">
    <name type="scientific">Saccharata proteae CBS 121410</name>
    <dbReference type="NCBI Taxonomy" id="1314787"/>
    <lineage>
        <taxon>Eukaryota</taxon>
        <taxon>Fungi</taxon>
        <taxon>Dikarya</taxon>
        <taxon>Ascomycota</taxon>
        <taxon>Pezizomycotina</taxon>
        <taxon>Dothideomycetes</taxon>
        <taxon>Dothideomycetes incertae sedis</taxon>
        <taxon>Botryosphaeriales</taxon>
        <taxon>Saccharataceae</taxon>
        <taxon>Saccharata</taxon>
    </lineage>
</organism>
<dbReference type="InterPro" id="IPR018327">
    <property type="entry name" value="BHD_2"/>
</dbReference>
<dbReference type="InterPro" id="IPR038765">
    <property type="entry name" value="Papain-like_cys_pep_sf"/>
</dbReference>
<keyword evidence="3" id="KW-0227">DNA damage</keyword>
<feature type="compositionally biased region" description="Low complexity" evidence="6">
    <location>
        <begin position="478"/>
        <end position="495"/>
    </location>
</feature>
<dbReference type="Pfam" id="PF10405">
    <property type="entry name" value="BHD_3"/>
    <property type="match status" value="1"/>
</dbReference>
<dbReference type="GO" id="GO:0005737">
    <property type="term" value="C:cytoplasm"/>
    <property type="evidence" value="ECO:0007669"/>
    <property type="project" value="TreeGrafter"/>
</dbReference>
<dbReference type="Gene3D" id="3.90.260.10">
    <property type="entry name" value="Transglutaminase-like"/>
    <property type="match status" value="1"/>
</dbReference>
<feature type="region of interest" description="Disordered" evidence="6">
    <location>
        <begin position="902"/>
        <end position="925"/>
    </location>
</feature>
<feature type="compositionally biased region" description="Basic and acidic residues" evidence="6">
    <location>
        <begin position="652"/>
        <end position="662"/>
    </location>
</feature>
<dbReference type="InterPro" id="IPR018328">
    <property type="entry name" value="Rad4_beta-hairpin_dom3"/>
</dbReference>
<feature type="compositionally biased region" description="Acidic residues" evidence="6">
    <location>
        <begin position="1178"/>
        <end position="1188"/>
    </location>
</feature>
<dbReference type="GO" id="GO:0071942">
    <property type="term" value="C:XPC complex"/>
    <property type="evidence" value="ECO:0007669"/>
    <property type="project" value="TreeGrafter"/>
</dbReference>
<feature type="compositionally biased region" description="Acidic residues" evidence="6">
    <location>
        <begin position="87"/>
        <end position="102"/>
    </location>
</feature>
<dbReference type="Pfam" id="PF03835">
    <property type="entry name" value="Rad4"/>
    <property type="match status" value="1"/>
</dbReference>
<dbReference type="InterPro" id="IPR036985">
    <property type="entry name" value="Transglutaminase-like_sf"/>
</dbReference>
<dbReference type="InterPro" id="IPR018326">
    <property type="entry name" value="Rad4_beta-hairpin_dom1"/>
</dbReference>
<feature type="region of interest" description="Disordered" evidence="6">
    <location>
        <begin position="958"/>
        <end position="1207"/>
    </location>
</feature>
<dbReference type="PANTHER" id="PTHR12135:SF2">
    <property type="entry name" value="DNA REPAIR PROTEIN RAD34"/>
    <property type="match status" value="1"/>
</dbReference>
<dbReference type="OrthoDB" id="300780at2759"/>
<dbReference type="SMART" id="SM01031">
    <property type="entry name" value="BHD_2"/>
    <property type="match status" value="1"/>
</dbReference>
<feature type="region of interest" description="Disordered" evidence="6">
    <location>
        <begin position="628"/>
        <end position="664"/>
    </location>
</feature>
<evidence type="ECO:0000259" key="9">
    <source>
        <dbReference type="SMART" id="SM01032"/>
    </source>
</evidence>
<dbReference type="Pfam" id="PF10403">
    <property type="entry name" value="BHD_1"/>
    <property type="match status" value="1"/>
</dbReference>
<evidence type="ECO:0000259" key="8">
    <source>
        <dbReference type="SMART" id="SM01031"/>
    </source>
</evidence>
<feature type="domain" description="Rad4 beta-hairpin" evidence="8">
    <location>
        <begin position="718"/>
        <end position="781"/>
    </location>
</feature>
<feature type="compositionally biased region" description="Basic residues" evidence="6">
    <location>
        <begin position="458"/>
        <end position="469"/>
    </location>
</feature>
<feature type="region of interest" description="Disordered" evidence="6">
    <location>
        <begin position="221"/>
        <end position="269"/>
    </location>
</feature>
<evidence type="ECO:0000256" key="2">
    <source>
        <dbReference type="ARBA" id="ARBA00009525"/>
    </source>
</evidence>
<evidence type="ECO:0000313" key="10">
    <source>
        <dbReference type="EMBL" id="KAF2091647.1"/>
    </source>
</evidence>
<protein>
    <submittedName>
        <fullName evidence="10">Rad4-domain-containing protein</fullName>
    </submittedName>
</protein>
<dbReference type="Pfam" id="PF10404">
    <property type="entry name" value="BHD_2"/>
    <property type="match status" value="1"/>
</dbReference>
<dbReference type="GO" id="GO:0003697">
    <property type="term" value="F:single-stranded DNA binding"/>
    <property type="evidence" value="ECO:0007669"/>
    <property type="project" value="TreeGrafter"/>
</dbReference>
<proteinExistence type="inferred from homology"/>
<dbReference type="Gene3D" id="2.20.20.110">
    <property type="entry name" value="Rad4, beta-hairpin domain BHD1"/>
    <property type="match status" value="1"/>
</dbReference>
<keyword evidence="5" id="KW-0539">Nucleus</keyword>